<name>A0A2U0U348_9BACT</name>
<dbReference type="EMBL" id="QENY01000016">
    <property type="protein sequence ID" value="PVX51123.1"/>
    <property type="molecule type" value="Genomic_DNA"/>
</dbReference>
<dbReference type="SUPFAM" id="SSF110296">
    <property type="entry name" value="Oligoxyloglucan reducing end-specific cellobiohydrolase"/>
    <property type="match status" value="1"/>
</dbReference>
<comment type="caution">
    <text evidence="4">The sequence shown here is derived from an EMBL/GenBank/DDBJ whole genome shotgun (WGS) entry which is preliminary data.</text>
</comment>
<accession>A0A2U0U348</accession>
<feature type="signal peptide" evidence="1">
    <location>
        <begin position="1"/>
        <end position="22"/>
    </location>
</feature>
<evidence type="ECO:0008006" key="6">
    <source>
        <dbReference type="Google" id="ProtNLM"/>
    </source>
</evidence>
<dbReference type="Pfam" id="PF25852">
    <property type="entry name" value="DUF6242_C"/>
    <property type="match status" value="1"/>
</dbReference>
<evidence type="ECO:0000259" key="2">
    <source>
        <dbReference type="Pfam" id="PF19755"/>
    </source>
</evidence>
<dbReference type="InterPro" id="IPR058667">
    <property type="entry name" value="DUF6242_C"/>
</dbReference>
<sequence length="455" mass="50655">MIKKLLSCVLMASAVASLSSCLKDNEEEVRYYNDTAVTSFAITTVNKYTHTIAKDGVTDSVYKSSYDAKHHSFYIDQVRKLVYNPDSLPCGVDASKAICAIATKNGGAVVLMMASKTGKDSIVYYNPKDSLDLTRVHKLWVYNTNASAYREYALKVNVHRQTGEELTWSHSGAESLAGVSGRRLVTRRGDVFLFGVKDGKTKVWKGVNGNFQQLDATFSGSAYKNVVAMGDYLYLLDEGKLTRSADGTSWHKVGVGAQLERLIGASDKKMYALMADGIVVSDNEGSTWKVATLDDSPDNLPTENVNFIVVASNINRQTYNLFIIGTRDGKTKIWRKVEENAKNSQEQPWAYYPPDDYNKLELPALANLQVIGYDGGLLALGGHFNKFYFSKDEGLTWLGKKVYDLPKTFGKSARPFSMARDDKNIIYITKDGEPTVWNGRLARLGWEQNQTEFTK</sequence>
<dbReference type="Proteomes" id="UP000245870">
    <property type="component" value="Unassembled WGS sequence"/>
</dbReference>
<dbReference type="RefSeq" id="WP_116616954.1">
    <property type="nucleotide sequence ID" value="NZ_QENY01000016.1"/>
</dbReference>
<dbReference type="AlphaFoldDB" id="A0A2U0U348"/>
<evidence type="ECO:0000313" key="5">
    <source>
        <dbReference type="Proteomes" id="UP000245870"/>
    </source>
</evidence>
<reference evidence="4 5" key="1">
    <citation type="submission" date="2018-05" db="EMBL/GenBank/DDBJ databases">
        <title>Genomic Encyclopedia of Type Strains, Phase IV (KMG-IV): sequencing the most valuable type-strain genomes for metagenomic binning, comparative biology and taxonomic classification.</title>
        <authorList>
            <person name="Goeker M."/>
        </authorList>
    </citation>
    <scope>NUCLEOTIDE SEQUENCE [LARGE SCALE GENOMIC DNA]</scope>
    <source>
        <strain evidence="4 5">DSM 100333</strain>
    </source>
</reference>
<dbReference type="PROSITE" id="PS51257">
    <property type="entry name" value="PROKAR_LIPOPROTEIN"/>
    <property type="match status" value="1"/>
</dbReference>
<gene>
    <name evidence="4" type="ORF">C7379_11629</name>
</gene>
<protein>
    <recommendedName>
        <fullName evidence="6">BNR/Asp-box repeat protein</fullName>
    </recommendedName>
</protein>
<dbReference type="Pfam" id="PF19755">
    <property type="entry name" value="DUF6242"/>
    <property type="match status" value="1"/>
</dbReference>
<dbReference type="InterPro" id="IPR015943">
    <property type="entry name" value="WD40/YVTN_repeat-like_dom_sf"/>
</dbReference>
<dbReference type="InterPro" id="IPR046209">
    <property type="entry name" value="DUF6242_N"/>
</dbReference>
<feature type="domain" description="DUF6242" evidence="3">
    <location>
        <begin position="163"/>
        <end position="448"/>
    </location>
</feature>
<feature type="chain" id="PRO_5015414759" description="BNR/Asp-box repeat protein" evidence="1">
    <location>
        <begin position="23"/>
        <end position="455"/>
    </location>
</feature>
<keyword evidence="5" id="KW-1185">Reference proteome</keyword>
<evidence type="ECO:0000313" key="4">
    <source>
        <dbReference type="EMBL" id="PVX51123.1"/>
    </source>
</evidence>
<organism evidence="4 5">
    <name type="scientific">Hallella colorans</name>
    <dbReference type="NCBI Taxonomy" id="1703337"/>
    <lineage>
        <taxon>Bacteria</taxon>
        <taxon>Pseudomonadati</taxon>
        <taxon>Bacteroidota</taxon>
        <taxon>Bacteroidia</taxon>
        <taxon>Bacteroidales</taxon>
        <taxon>Prevotellaceae</taxon>
        <taxon>Hallella</taxon>
    </lineage>
</organism>
<evidence type="ECO:0000259" key="3">
    <source>
        <dbReference type="Pfam" id="PF25852"/>
    </source>
</evidence>
<dbReference type="Gene3D" id="2.130.10.10">
    <property type="entry name" value="YVTN repeat-like/Quinoprotein amine dehydrogenase"/>
    <property type="match status" value="1"/>
</dbReference>
<feature type="domain" description="DUF6242" evidence="2">
    <location>
        <begin position="40"/>
        <end position="156"/>
    </location>
</feature>
<evidence type="ECO:0000256" key="1">
    <source>
        <dbReference type="SAM" id="SignalP"/>
    </source>
</evidence>
<proteinExistence type="predicted"/>
<keyword evidence="1" id="KW-0732">Signal</keyword>
<dbReference type="OrthoDB" id="1078890at2"/>